<reference evidence="1 2" key="1">
    <citation type="submission" date="2022-07" db="EMBL/GenBank/DDBJ databases">
        <title>Genome-wide signatures of adaptation to extreme environments.</title>
        <authorList>
            <person name="Cho C.H."/>
            <person name="Yoon H.S."/>
        </authorList>
    </citation>
    <scope>NUCLEOTIDE SEQUENCE [LARGE SCALE GENOMIC DNA]</scope>
    <source>
        <strain evidence="1 2">108.79 E11</strain>
    </source>
</reference>
<keyword evidence="2" id="KW-1185">Reference proteome</keyword>
<accession>A0AAV9I7Z7</accession>
<name>A0AAV9I7Z7_9RHOD</name>
<dbReference type="AlphaFoldDB" id="A0AAV9I7Z7"/>
<dbReference type="GO" id="GO:0006094">
    <property type="term" value="P:gluconeogenesis"/>
    <property type="evidence" value="ECO:0007669"/>
    <property type="project" value="InterPro"/>
</dbReference>
<comment type="caution">
    <text evidence="1">The sequence shown here is derived from an EMBL/GenBank/DDBJ whole genome shotgun (WGS) entry which is preliminary data.</text>
</comment>
<sequence length="480" mass="53383">MEASQRWTGRYIQKCLLTYPSLGQLSSKWRHFSTAPWVQDTLEEYFTFPRESERNNYAVNWSLAKIGVPPKGEVFYNVPSRTIVANSPGKLSRERRHLLVPHQKTGNFQEFVLGNNLKPREYAKALKAVTNSLSRSDQLFVTDGAIGSHPQAEIRIRTVTDSPLVALFLHHFLEPIPSRSSPLSSSLSSESQSPLVVGYIHTNHMATSGIFSSPCCLLAMDRGQFVMDGGPLGNDGRWYPLLLSSLAQMASPPLFETREAFLLKSVVKNGRLILGRFENQVHASVDPACSDYGYYHHILSSRGCSRAWKGYIVSTSNEIATTTTAATTSSKNQERYSVEYALSDGKFTCQSLVPRPPNVVSLPRYCVIVNWHQNKGPLEVYSLSDNDAAALTFLIASESLVSKVSQLRSYAQSLLSFLRQHRIPLYLVSGEGALQQASAMDFAKDAKVQPISSKMVNAAKKYAQQVYGSDILELEEENKS</sequence>
<dbReference type="Gene3D" id="3.40.449.10">
    <property type="entry name" value="Phosphoenolpyruvate Carboxykinase, domain 1"/>
    <property type="match status" value="1"/>
</dbReference>
<dbReference type="Proteomes" id="UP001300502">
    <property type="component" value="Unassembled WGS sequence"/>
</dbReference>
<dbReference type="InterPro" id="IPR008210">
    <property type="entry name" value="PEP_carboxykinase_N"/>
</dbReference>
<dbReference type="GO" id="GO:0004611">
    <property type="term" value="F:phosphoenolpyruvate carboxykinase activity"/>
    <property type="evidence" value="ECO:0007669"/>
    <property type="project" value="InterPro"/>
</dbReference>
<dbReference type="GO" id="GO:0017076">
    <property type="term" value="F:purine nucleotide binding"/>
    <property type="evidence" value="ECO:0007669"/>
    <property type="project" value="InterPro"/>
</dbReference>
<protein>
    <submittedName>
        <fullName evidence="1">Uncharacterized protein</fullName>
    </submittedName>
</protein>
<gene>
    <name evidence="1" type="ORF">GAYE_PCTG44G1097</name>
</gene>
<proteinExistence type="predicted"/>
<evidence type="ECO:0000313" key="2">
    <source>
        <dbReference type="Proteomes" id="UP001300502"/>
    </source>
</evidence>
<dbReference type="SUPFAM" id="SSF68923">
    <property type="entry name" value="PEP carboxykinase N-terminal domain"/>
    <property type="match status" value="1"/>
</dbReference>
<dbReference type="EMBL" id="JANCYU010000012">
    <property type="protein sequence ID" value="KAK4523205.1"/>
    <property type="molecule type" value="Genomic_DNA"/>
</dbReference>
<organism evidence="1 2">
    <name type="scientific">Galdieria yellowstonensis</name>
    <dbReference type="NCBI Taxonomy" id="3028027"/>
    <lineage>
        <taxon>Eukaryota</taxon>
        <taxon>Rhodophyta</taxon>
        <taxon>Bangiophyceae</taxon>
        <taxon>Galdieriales</taxon>
        <taxon>Galdieriaceae</taxon>
        <taxon>Galdieria</taxon>
    </lineage>
</organism>
<evidence type="ECO:0000313" key="1">
    <source>
        <dbReference type="EMBL" id="KAK4523205.1"/>
    </source>
</evidence>